<evidence type="ECO:0000256" key="9">
    <source>
        <dbReference type="HAMAP-Rule" id="MF_00161"/>
    </source>
</evidence>
<feature type="transmembrane region" description="Helical" evidence="9">
    <location>
        <begin position="170"/>
        <end position="195"/>
    </location>
</feature>
<keyword evidence="7 9" id="KW-1133">Transmembrane helix</keyword>
<protein>
    <recommendedName>
        <fullName evidence="9">Lipoprotein signal peptidase</fullName>
        <ecNumber evidence="9">3.4.23.36</ecNumber>
    </recommendedName>
    <alternativeName>
        <fullName evidence="9">Prolipoprotein signal peptidase</fullName>
    </alternativeName>
    <alternativeName>
        <fullName evidence="9">Signal peptidase II</fullName>
        <shortName evidence="9">SPase II</shortName>
    </alternativeName>
</protein>
<evidence type="ECO:0000313" key="11">
    <source>
        <dbReference type="EMBL" id="CUP40648.1"/>
    </source>
</evidence>
<evidence type="ECO:0000256" key="10">
    <source>
        <dbReference type="RuleBase" id="RU004181"/>
    </source>
</evidence>
<keyword evidence="3 9" id="KW-0645">Protease</keyword>
<proteinExistence type="inferred from homology"/>
<evidence type="ECO:0000313" key="12">
    <source>
        <dbReference type="Proteomes" id="UP000095766"/>
    </source>
</evidence>
<keyword evidence="6 9" id="KW-0378">Hydrolase</keyword>
<evidence type="ECO:0000256" key="1">
    <source>
        <dbReference type="ARBA" id="ARBA00006139"/>
    </source>
</evidence>
<dbReference type="EMBL" id="CZAO01000006">
    <property type="protein sequence ID" value="CUP40648.1"/>
    <property type="molecule type" value="Genomic_DNA"/>
</dbReference>
<dbReference type="Proteomes" id="UP000095766">
    <property type="component" value="Unassembled WGS sequence"/>
</dbReference>
<dbReference type="Pfam" id="PF01252">
    <property type="entry name" value="Peptidase_A8"/>
    <property type="match status" value="1"/>
</dbReference>
<dbReference type="AlphaFoldDB" id="A0A174N2A8"/>
<evidence type="ECO:0000256" key="3">
    <source>
        <dbReference type="ARBA" id="ARBA00022670"/>
    </source>
</evidence>
<feature type="transmembrane region" description="Helical" evidence="9">
    <location>
        <begin position="241"/>
        <end position="262"/>
    </location>
</feature>
<dbReference type="NCBIfam" id="NF011369">
    <property type="entry name" value="PRK14788.1"/>
    <property type="match status" value="1"/>
</dbReference>
<evidence type="ECO:0000256" key="2">
    <source>
        <dbReference type="ARBA" id="ARBA00022475"/>
    </source>
</evidence>
<dbReference type="HAMAP" id="MF_00161">
    <property type="entry name" value="LspA"/>
    <property type="match status" value="1"/>
</dbReference>
<keyword evidence="2 9" id="KW-1003">Cell membrane</keyword>
<feature type="transmembrane region" description="Helical" evidence="9">
    <location>
        <begin position="61"/>
        <end position="82"/>
    </location>
</feature>
<accession>A0A174N2A8</accession>
<dbReference type="PRINTS" id="PR00781">
    <property type="entry name" value="LIPOSIGPTASE"/>
</dbReference>
<dbReference type="GO" id="GO:0006508">
    <property type="term" value="P:proteolysis"/>
    <property type="evidence" value="ECO:0007669"/>
    <property type="project" value="UniProtKB-KW"/>
</dbReference>
<feature type="transmembrane region" description="Helical" evidence="9">
    <location>
        <begin position="12"/>
        <end position="29"/>
    </location>
</feature>
<dbReference type="PANTHER" id="PTHR33695:SF1">
    <property type="entry name" value="LIPOPROTEIN SIGNAL PEPTIDASE"/>
    <property type="match status" value="1"/>
</dbReference>
<dbReference type="PANTHER" id="PTHR33695">
    <property type="entry name" value="LIPOPROTEIN SIGNAL PEPTIDASE"/>
    <property type="match status" value="1"/>
</dbReference>
<feature type="active site" evidence="9">
    <location>
        <position position="181"/>
    </location>
</feature>
<evidence type="ECO:0000256" key="4">
    <source>
        <dbReference type="ARBA" id="ARBA00022692"/>
    </source>
</evidence>
<comment type="caution">
    <text evidence="9">Lacks conserved residue(s) required for the propagation of feature annotation.</text>
</comment>
<keyword evidence="4 9" id="KW-0812">Transmembrane</keyword>
<name>A0A174N2A8_BACUN</name>
<comment type="function">
    <text evidence="9">This protein specifically catalyzes the removal of signal peptides from prolipoproteins.</text>
</comment>
<keyword evidence="5 9" id="KW-0064">Aspartyl protease</keyword>
<evidence type="ECO:0000256" key="6">
    <source>
        <dbReference type="ARBA" id="ARBA00022801"/>
    </source>
</evidence>
<comment type="pathway">
    <text evidence="9">Protein modification; lipoprotein biosynthesis (signal peptide cleavage).</text>
</comment>
<gene>
    <name evidence="9" type="primary">lspA</name>
    <name evidence="11" type="ORF">ERS852510_01466</name>
</gene>
<comment type="catalytic activity">
    <reaction evidence="9">
        <text>Release of signal peptides from bacterial membrane prolipoproteins. Hydrolyzes -Xaa-Yaa-Zaa-|-(S,diacylglyceryl)Cys-, in which Xaa is hydrophobic (preferably Leu), and Yaa (Ala or Ser) and Zaa (Gly or Ala) have small, neutral side chains.</text>
        <dbReference type="EC" id="3.4.23.36"/>
    </reaction>
</comment>
<feature type="transmembrane region" description="Helical" evidence="9">
    <location>
        <begin position="94"/>
        <end position="118"/>
    </location>
</feature>
<organism evidence="11 12">
    <name type="scientific">Bacteroides uniformis</name>
    <dbReference type="NCBI Taxonomy" id="820"/>
    <lineage>
        <taxon>Bacteria</taxon>
        <taxon>Pseudomonadati</taxon>
        <taxon>Bacteroidota</taxon>
        <taxon>Bacteroidia</taxon>
        <taxon>Bacteroidales</taxon>
        <taxon>Bacteroidaceae</taxon>
        <taxon>Bacteroides</taxon>
    </lineage>
</organism>
<dbReference type="GO" id="GO:0005886">
    <property type="term" value="C:plasma membrane"/>
    <property type="evidence" value="ECO:0007669"/>
    <property type="project" value="UniProtKB-SubCell"/>
</dbReference>
<dbReference type="GO" id="GO:0004190">
    <property type="term" value="F:aspartic-type endopeptidase activity"/>
    <property type="evidence" value="ECO:0007669"/>
    <property type="project" value="UniProtKB-UniRule"/>
</dbReference>
<evidence type="ECO:0000256" key="5">
    <source>
        <dbReference type="ARBA" id="ARBA00022750"/>
    </source>
</evidence>
<dbReference type="InterPro" id="IPR001872">
    <property type="entry name" value="Peptidase_A8"/>
</dbReference>
<keyword evidence="8 9" id="KW-0472">Membrane</keyword>
<evidence type="ECO:0000256" key="7">
    <source>
        <dbReference type="ARBA" id="ARBA00022989"/>
    </source>
</evidence>
<comment type="similarity">
    <text evidence="1 9 10">Belongs to the peptidase A8 family.</text>
</comment>
<dbReference type="EC" id="3.4.23.36" evidence="9"/>
<reference evidence="11 12" key="1">
    <citation type="submission" date="2015-09" db="EMBL/GenBank/DDBJ databases">
        <authorList>
            <consortium name="Pathogen Informatics"/>
        </authorList>
    </citation>
    <scope>NUCLEOTIDE SEQUENCE [LARGE SCALE GENOMIC DNA]</scope>
    <source>
        <strain evidence="11 12">2789STDY5834898</strain>
    </source>
</reference>
<comment type="subcellular location">
    <subcellularLocation>
        <location evidence="9">Cell membrane</location>
        <topology evidence="9">Multi-pass membrane protein</topology>
    </subcellularLocation>
</comment>
<dbReference type="UniPathway" id="UPA00665"/>
<sequence length="269" mass="30616">MGNFFTKSRIALLVIFSVLIIDQIIKVWIKTHMYWHESIRVTDWFYIYFTENNGMAFGMEILGKLFLTSFRIVAVTIIGWFLYKFVKQGVKTGFIICISLILTGALGNIIDSVFYGVLFNESTHSQIASFLPEGGGYASLFYGKVVDMFYFPIIDTNWPQWLPFIGGQHFIFFSPIFNFADAAISCGIISLLLFYSKYLNEVFHTVTPNLTKIGKNGIKIGITCIALGWLIGYIFNDIKLFVDMLMQGCILILIGITVYIIGKIKKNKK</sequence>
<feature type="active site" evidence="9">
    <location>
        <position position="147"/>
    </location>
</feature>
<feature type="transmembrane region" description="Helical" evidence="9">
    <location>
        <begin position="216"/>
        <end position="235"/>
    </location>
</feature>
<evidence type="ECO:0000256" key="8">
    <source>
        <dbReference type="ARBA" id="ARBA00023136"/>
    </source>
</evidence>